<organism evidence="2">
    <name type="scientific">Tanacetum cinerariifolium</name>
    <name type="common">Dalmatian daisy</name>
    <name type="synonym">Chrysanthemum cinerariifolium</name>
    <dbReference type="NCBI Taxonomy" id="118510"/>
    <lineage>
        <taxon>Eukaryota</taxon>
        <taxon>Viridiplantae</taxon>
        <taxon>Streptophyta</taxon>
        <taxon>Embryophyta</taxon>
        <taxon>Tracheophyta</taxon>
        <taxon>Spermatophyta</taxon>
        <taxon>Magnoliopsida</taxon>
        <taxon>eudicotyledons</taxon>
        <taxon>Gunneridae</taxon>
        <taxon>Pentapetalae</taxon>
        <taxon>asterids</taxon>
        <taxon>campanulids</taxon>
        <taxon>Asterales</taxon>
        <taxon>Asteraceae</taxon>
        <taxon>Asteroideae</taxon>
        <taxon>Anthemideae</taxon>
        <taxon>Anthemidinae</taxon>
        <taxon>Tanacetum</taxon>
    </lineage>
</organism>
<dbReference type="AlphaFoldDB" id="A0A6L2LPN2"/>
<protein>
    <submittedName>
        <fullName evidence="2">Uncharacterized protein</fullName>
    </submittedName>
</protein>
<dbReference type="EMBL" id="BKCJ010004644">
    <property type="protein sequence ID" value="GEU62264.1"/>
    <property type="molecule type" value="Genomic_DNA"/>
</dbReference>
<comment type="caution">
    <text evidence="2">The sequence shown here is derived from an EMBL/GenBank/DDBJ whole genome shotgun (WGS) entry which is preliminary data.</text>
</comment>
<feature type="region of interest" description="Disordered" evidence="1">
    <location>
        <begin position="33"/>
        <end position="100"/>
    </location>
</feature>
<accession>A0A6L2LPN2</accession>
<gene>
    <name evidence="2" type="ORF">Tci_034242</name>
</gene>
<sequence length="276" mass="29878">MRRVGKGFSGVDTPLFEGMLVPQQAANDVANVAVDDDVDDVVAEDAAKPTPPSPTPTTTTPPPPPQELLPSISQVLPTPPPSPIAQPSSPPPQKQLPQPSHDAAISMDLLNTLLETCTTLTRKVEALEQDTIAQALEITKLKQRVRRLEKKNKLKVSGLRRLKKVGTAQRIESFADTLMDDQEDASKLGGQAESQAQAYHINLEHADKVLSMQDDELEPAELKEVIEVVTTAKLMTEVVTAVATTITIAPSVARRRKGVMIRDPEETTTPSTIVHS</sequence>
<reference evidence="2" key="1">
    <citation type="journal article" date="2019" name="Sci. Rep.">
        <title>Draft genome of Tanacetum cinerariifolium, the natural source of mosquito coil.</title>
        <authorList>
            <person name="Yamashiro T."/>
            <person name="Shiraishi A."/>
            <person name="Satake H."/>
            <person name="Nakayama K."/>
        </authorList>
    </citation>
    <scope>NUCLEOTIDE SEQUENCE</scope>
</reference>
<feature type="compositionally biased region" description="Acidic residues" evidence="1">
    <location>
        <begin position="34"/>
        <end position="43"/>
    </location>
</feature>
<name>A0A6L2LPN2_TANCI</name>
<evidence type="ECO:0000313" key="2">
    <source>
        <dbReference type="EMBL" id="GEU62264.1"/>
    </source>
</evidence>
<feature type="compositionally biased region" description="Pro residues" evidence="1">
    <location>
        <begin position="49"/>
        <end position="67"/>
    </location>
</feature>
<feature type="compositionally biased region" description="Pro residues" evidence="1">
    <location>
        <begin position="77"/>
        <end position="94"/>
    </location>
</feature>
<evidence type="ECO:0000256" key="1">
    <source>
        <dbReference type="SAM" id="MobiDB-lite"/>
    </source>
</evidence>
<proteinExistence type="predicted"/>